<comment type="caution">
    <text evidence="1">The sequence shown here is derived from an EMBL/GenBank/DDBJ whole genome shotgun (WGS) entry which is preliminary data.</text>
</comment>
<gene>
    <name evidence="1" type="ORF">DPMN_015614</name>
</gene>
<reference evidence="1" key="2">
    <citation type="submission" date="2020-11" db="EMBL/GenBank/DDBJ databases">
        <authorList>
            <person name="McCartney M.A."/>
            <person name="Auch B."/>
            <person name="Kono T."/>
            <person name="Mallez S."/>
            <person name="Becker A."/>
            <person name="Gohl D.M."/>
            <person name="Silverstein K.A.T."/>
            <person name="Koren S."/>
            <person name="Bechman K.B."/>
            <person name="Herman A."/>
            <person name="Abrahante J.E."/>
            <person name="Garbe J."/>
        </authorList>
    </citation>
    <scope>NUCLEOTIDE SEQUENCE</scope>
    <source>
        <strain evidence="1">Duluth1</strain>
        <tissue evidence="1">Whole animal</tissue>
    </source>
</reference>
<dbReference type="AlphaFoldDB" id="A0A9D4S5M2"/>
<accession>A0A9D4S5M2</accession>
<evidence type="ECO:0000313" key="1">
    <source>
        <dbReference type="EMBL" id="KAH3891510.1"/>
    </source>
</evidence>
<feature type="non-terminal residue" evidence="1">
    <location>
        <position position="1"/>
    </location>
</feature>
<feature type="non-terminal residue" evidence="1">
    <location>
        <position position="107"/>
    </location>
</feature>
<sequence>YSMMHVCVEYSMMDVCVEYSMMHVCVEYSMMHVFGKYSMMHVCGEYSMMHVCGEYSMMHSSTLSSDSSCCNHLPPVLAGWEWQMGPADAYVALWVTCVLCGSDYMAQ</sequence>
<protein>
    <submittedName>
        <fullName evidence="1">Uncharacterized protein</fullName>
    </submittedName>
</protein>
<dbReference type="Proteomes" id="UP000828390">
    <property type="component" value="Unassembled WGS sequence"/>
</dbReference>
<name>A0A9D4S5M2_DREPO</name>
<organism evidence="1 2">
    <name type="scientific">Dreissena polymorpha</name>
    <name type="common">Zebra mussel</name>
    <name type="synonym">Mytilus polymorpha</name>
    <dbReference type="NCBI Taxonomy" id="45954"/>
    <lineage>
        <taxon>Eukaryota</taxon>
        <taxon>Metazoa</taxon>
        <taxon>Spiralia</taxon>
        <taxon>Lophotrochozoa</taxon>
        <taxon>Mollusca</taxon>
        <taxon>Bivalvia</taxon>
        <taxon>Autobranchia</taxon>
        <taxon>Heteroconchia</taxon>
        <taxon>Euheterodonta</taxon>
        <taxon>Imparidentia</taxon>
        <taxon>Neoheterodontei</taxon>
        <taxon>Myida</taxon>
        <taxon>Dreissenoidea</taxon>
        <taxon>Dreissenidae</taxon>
        <taxon>Dreissena</taxon>
    </lineage>
</organism>
<proteinExistence type="predicted"/>
<reference evidence="1" key="1">
    <citation type="journal article" date="2019" name="bioRxiv">
        <title>The Genome of the Zebra Mussel, Dreissena polymorpha: A Resource for Invasive Species Research.</title>
        <authorList>
            <person name="McCartney M.A."/>
            <person name="Auch B."/>
            <person name="Kono T."/>
            <person name="Mallez S."/>
            <person name="Zhang Y."/>
            <person name="Obille A."/>
            <person name="Becker A."/>
            <person name="Abrahante J.E."/>
            <person name="Garbe J."/>
            <person name="Badalamenti J.P."/>
            <person name="Herman A."/>
            <person name="Mangelson H."/>
            <person name="Liachko I."/>
            <person name="Sullivan S."/>
            <person name="Sone E.D."/>
            <person name="Koren S."/>
            <person name="Silverstein K.A.T."/>
            <person name="Beckman K.B."/>
            <person name="Gohl D.M."/>
        </authorList>
    </citation>
    <scope>NUCLEOTIDE SEQUENCE</scope>
    <source>
        <strain evidence="1">Duluth1</strain>
        <tissue evidence="1">Whole animal</tissue>
    </source>
</reference>
<dbReference type="EMBL" id="JAIWYP010000001">
    <property type="protein sequence ID" value="KAH3891510.1"/>
    <property type="molecule type" value="Genomic_DNA"/>
</dbReference>
<evidence type="ECO:0000313" key="2">
    <source>
        <dbReference type="Proteomes" id="UP000828390"/>
    </source>
</evidence>
<keyword evidence="2" id="KW-1185">Reference proteome</keyword>